<organism evidence="5 6">
    <name type="scientific">Dendrosporobacter quercicolus</name>
    <dbReference type="NCBI Taxonomy" id="146817"/>
    <lineage>
        <taxon>Bacteria</taxon>
        <taxon>Bacillati</taxon>
        <taxon>Bacillota</taxon>
        <taxon>Negativicutes</taxon>
        <taxon>Selenomonadales</taxon>
        <taxon>Sporomusaceae</taxon>
        <taxon>Dendrosporobacter</taxon>
    </lineage>
</organism>
<evidence type="ECO:0000256" key="1">
    <source>
        <dbReference type="ARBA" id="ARBA00005656"/>
    </source>
</evidence>
<dbReference type="AlphaFoldDB" id="A0A1G9QKI7"/>
<protein>
    <submittedName>
        <fullName evidence="5">Phosphate butyryltransferase</fullName>
    </submittedName>
</protein>
<keyword evidence="6" id="KW-1185">Reference proteome</keyword>
<evidence type="ECO:0000256" key="2">
    <source>
        <dbReference type="ARBA" id="ARBA00022679"/>
    </source>
</evidence>
<evidence type="ECO:0000259" key="4">
    <source>
        <dbReference type="Pfam" id="PF01515"/>
    </source>
</evidence>
<dbReference type="InterPro" id="IPR050500">
    <property type="entry name" value="Phos_Acetyltrans/Butyryltrans"/>
</dbReference>
<comment type="similarity">
    <text evidence="1">Belongs to the phosphate acetyltransferase and butyryltransferase family.</text>
</comment>
<dbReference type="InterPro" id="IPR002505">
    <property type="entry name" value="PTA_PTB"/>
</dbReference>
<dbReference type="Gene3D" id="3.40.718.10">
    <property type="entry name" value="Isopropylmalate Dehydrogenase"/>
    <property type="match status" value="1"/>
</dbReference>
<dbReference type="SUPFAM" id="SSF53659">
    <property type="entry name" value="Isocitrate/Isopropylmalate dehydrogenase-like"/>
    <property type="match status" value="1"/>
</dbReference>
<evidence type="ECO:0000313" key="6">
    <source>
        <dbReference type="Proteomes" id="UP000214880"/>
    </source>
</evidence>
<evidence type="ECO:0000313" key="5">
    <source>
        <dbReference type="EMBL" id="SDM11509.1"/>
    </source>
</evidence>
<dbReference type="Pfam" id="PF01515">
    <property type="entry name" value="PTA_PTB"/>
    <property type="match status" value="1"/>
</dbReference>
<name>A0A1G9QKI7_9FIRM</name>
<dbReference type="EMBL" id="FNHB01000002">
    <property type="protein sequence ID" value="SDM11509.1"/>
    <property type="molecule type" value="Genomic_DNA"/>
</dbReference>
<dbReference type="InterPro" id="IPR012147">
    <property type="entry name" value="P_Ac_Bu_trans"/>
</dbReference>
<dbReference type="PIRSF" id="PIRSF000428">
    <property type="entry name" value="P_Ac_trans"/>
    <property type="match status" value="1"/>
</dbReference>
<dbReference type="PANTHER" id="PTHR43356">
    <property type="entry name" value="PHOSPHATE ACETYLTRANSFERASE"/>
    <property type="match status" value="1"/>
</dbReference>
<feature type="domain" description="Phosphate acetyl/butaryl transferase" evidence="4">
    <location>
        <begin position="57"/>
        <end position="294"/>
    </location>
</feature>
<dbReference type="PANTHER" id="PTHR43356:SF2">
    <property type="entry name" value="PHOSPHATE ACETYLTRANSFERASE"/>
    <property type="match status" value="1"/>
</dbReference>
<dbReference type="STRING" id="146817.SAMN04488502_102210"/>
<accession>A0A1G9QKI7</accession>
<dbReference type="GO" id="GO:0016746">
    <property type="term" value="F:acyltransferase activity"/>
    <property type="evidence" value="ECO:0007669"/>
    <property type="project" value="UniProtKB-KW"/>
</dbReference>
<reference evidence="5 6" key="1">
    <citation type="submission" date="2016-10" db="EMBL/GenBank/DDBJ databases">
        <authorList>
            <person name="de Groot N.N."/>
        </authorList>
    </citation>
    <scope>NUCLEOTIDE SEQUENCE [LARGE SCALE GENOMIC DNA]</scope>
    <source>
        <strain evidence="5 6">DSM 1736</strain>
    </source>
</reference>
<proteinExistence type="inferred from homology"/>
<dbReference type="Proteomes" id="UP000214880">
    <property type="component" value="Unassembled WGS sequence"/>
</dbReference>
<evidence type="ECO:0000256" key="3">
    <source>
        <dbReference type="ARBA" id="ARBA00023315"/>
    </source>
</evidence>
<keyword evidence="2 5" id="KW-0808">Transferase</keyword>
<sequence>MVIKNYSELIKRVKNRPPKTVIVVQADDVHALEAIIHAADMIKAVLVGNTAKIADILRLLGQNPADFDMVQVPEDEHPSVTAAGLVQAGKGDIIMKGNIKTGDLLKGILAEESGLRKSGQMSHLAIMEIPNYHKLVFLTDCGMCLNPDLDQKKQILLNTIQFMHLLGYEHCKAAALCSVEDLNPKMPETNDASELKRKSLLNELPGCYVEGPISYDLAMSSESARIKGFACSCPGDFDILLAPNMLTGNILGKCLVYSAGSKMAGLVLGARVPIVVTSRSSTAEEKYNSIAVAASI</sequence>
<gene>
    <name evidence="5" type="ORF">SAMN04488502_102210</name>
</gene>
<keyword evidence="3" id="KW-0012">Acyltransferase</keyword>
<dbReference type="RefSeq" id="WP_092070505.1">
    <property type="nucleotide sequence ID" value="NZ_FNHB01000002.1"/>
</dbReference>
<dbReference type="OrthoDB" id="9774179at2"/>